<accession>A0ABQ8JAT3</accession>
<protein>
    <submittedName>
        <fullName evidence="1">Uncharacterized protein</fullName>
    </submittedName>
</protein>
<sequence>MNDAASSHRHRNNVDDLLIHMAGNLLLSLDIYSQGPQKTTTINGAVEYDYKIANHRDDVRVHRFNTGISIQFIWAGTTFIILQSFQKLALLLTISYCFYYL</sequence>
<evidence type="ECO:0000313" key="1">
    <source>
        <dbReference type="EMBL" id="KAH9419515.1"/>
    </source>
</evidence>
<keyword evidence="2" id="KW-1185">Reference proteome</keyword>
<reference evidence="1 2" key="1">
    <citation type="journal article" date="2018" name="J. Allergy Clin. Immunol.">
        <title>High-quality assembly of Dermatophagoides pteronyssinus genome and transcriptome reveals a wide range of novel allergens.</title>
        <authorList>
            <person name="Liu X.Y."/>
            <person name="Yang K.Y."/>
            <person name="Wang M.Q."/>
            <person name="Kwok J.S."/>
            <person name="Zeng X."/>
            <person name="Yang Z."/>
            <person name="Xiao X.J."/>
            <person name="Lau C.P."/>
            <person name="Li Y."/>
            <person name="Huang Z.M."/>
            <person name="Ba J.G."/>
            <person name="Yim A.K."/>
            <person name="Ouyang C.Y."/>
            <person name="Ngai S.M."/>
            <person name="Chan T.F."/>
            <person name="Leung E.L."/>
            <person name="Liu L."/>
            <person name="Liu Z.G."/>
            <person name="Tsui S.K."/>
        </authorList>
    </citation>
    <scope>NUCLEOTIDE SEQUENCE [LARGE SCALE GENOMIC DNA]</scope>
    <source>
        <strain evidence="1">Derp</strain>
    </source>
</reference>
<dbReference type="Proteomes" id="UP000887458">
    <property type="component" value="Unassembled WGS sequence"/>
</dbReference>
<gene>
    <name evidence="1" type="ORF">DERP_009572</name>
</gene>
<reference evidence="1 2" key="2">
    <citation type="journal article" date="2022" name="Mol. Biol. Evol.">
        <title>Comparative Genomics Reveals Insights into the Divergent Evolution of Astigmatic Mites and Household Pest Adaptations.</title>
        <authorList>
            <person name="Xiong Q."/>
            <person name="Wan A.T."/>
            <person name="Liu X."/>
            <person name="Fung C.S."/>
            <person name="Xiao X."/>
            <person name="Malainual N."/>
            <person name="Hou J."/>
            <person name="Wang L."/>
            <person name="Wang M."/>
            <person name="Yang K.Y."/>
            <person name="Cui Y."/>
            <person name="Leung E.L."/>
            <person name="Nong W."/>
            <person name="Shin S.K."/>
            <person name="Au S.W."/>
            <person name="Jeong K.Y."/>
            <person name="Chew F.T."/>
            <person name="Hui J.H."/>
            <person name="Leung T.F."/>
            <person name="Tungtrongchitr A."/>
            <person name="Zhong N."/>
            <person name="Liu Z."/>
            <person name="Tsui S.K."/>
        </authorList>
    </citation>
    <scope>NUCLEOTIDE SEQUENCE [LARGE SCALE GENOMIC DNA]</scope>
    <source>
        <strain evidence="1">Derp</strain>
    </source>
</reference>
<comment type="caution">
    <text evidence="1">The sequence shown here is derived from an EMBL/GenBank/DDBJ whole genome shotgun (WGS) entry which is preliminary data.</text>
</comment>
<proteinExistence type="predicted"/>
<evidence type="ECO:0000313" key="2">
    <source>
        <dbReference type="Proteomes" id="UP000887458"/>
    </source>
</evidence>
<organism evidence="1 2">
    <name type="scientific">Dermatophagoides pteronyssinus</name>
    <name type="common">European house dust mite</name>
    <dbReference type="NCBI Taxonomy" id="6956"/>
    <lineage>
        <taxon>Eukaryota</taxon>
        <taxon>Metazoa</taxon>
        <taxon>Ecdysozoa</taxon>
        <taxon>Arthropoda</taxon>
        <taxon>Chelicerata</taxon>
        <taxon>Arachnida</taxon>
        <taxon>Acari</taxon>
        <taxon>Acariformes</taxon>
        <taxon>Sarcoptiformes</taxon>
        <taxon>Astigmata</taxon>
        <taxon>Psoroptidia</taxon>
        <taxon>Analgoidea</taxon>
        <taxon>Pyroglyphidae</taxon>
        <taxon>Dermatophagoidinae</taxon>
        <taxon>Dermatophagoides</taxon>
    </lineage>
</organism>
<name>A0ABQ8JAT3_DERPT</name>
<dbReference type="EMBL" id="NJHN03000058">
    <property type="protein sequence ID" value="KAH9419515.1"/>
    <property type="molecule type" value="Genomic_DNA"/>
</dbReference>